<evidence type="ECO:0000313" key="1">
    <source>
        <dbReference type="EMBL" id="KKU95575.1"/>
    </source>
</evidence>
<protein>
    <submittedName>
        <fullName evidence="1">Glycosyl transferase group 1</fullName>
    </submittedName>
</protein>
<gene>
    <name evidence="1" type="ORF">UY28_C0048G0004</name>
</gene>
<name>A0A0G1XML8_9BACT</name>
<dbReference type="Gene3D" id="3.40.50.2000">
    <property type="entry name" value="Glycogen Phosphorylase B"/>
    <property type="match status" value="1"/>
</dbReference>
<accession>A0A0G1XML8</accession>
<dbReference type="EMBL" id="LCPK01000048">
    <property type="protein sequence ID" value="KKU95575.1"/>
    <property type="molecule type" value="Genomic_DNA"/>
</dbReference>
<reference evidence="1 2" key="1">
    <citation type="journal article" date="2015" name="Nature">
        <title>rRNA introns, odd ribosomes, and small enigmatic genomes across a large radiation of phyla.</title>
        <authorList>
            <person name="Brown C.T."/>
            <person name="Hug L.A."/>
            <person name="Thomas B.C."/>
            <person name="Sharon I."/>
            <person name="Castelle C.J."/>
            <person name="Singh A."/>
            <person name="Wilkins M.J."/>
            <person name="Williams K.H."/>
            <person name="Banfield J.F."/>
        </authorList>
    </citation>
    <scope>NUCLEOTIDE SEQUENCE [LARGE SCALE GENOMIC DNA]</scope>
</reference>
<dbReference type="SUPFAM" id="SSF53756">
    <property type="entry name" value="UDP-Glycosyltransferase/glycogen phosphorylase"/>
    <property type="match status" value="1"/>
</dbReference>
<dbReference type="PANTHER" id="PTHR12526">
    <property type="entry name" value="GLYCOSYLTRANSFERASE"/>
    <property type="match status" value="1"/>
</dbReference>
<dbReference type="GO" id="GO:0016740">
    <property type="term" value="F:transferase activity"/>
    <property type="evidence" value="ECO:0007669"/>
    <property type="project" value="UniProtKB-KW"/>
</dbReference>
<dbReference type="PANTHER" id="PTHR12526:SF630">
    <property type="entry name" value="GLYCOSYLTRANSFERASE"/>
    <property type="match status" value="1"/>
</dbReference>
<dbReference type="Pfam" id="PF13692">
    <property type="entry name" value="Glyco_trans_1_4"/>
    <property type="match status" value="1"/>
</dbReference>
<sequence length="396" mass="45152">MYYTPATGMKAVFLDVDNFANERFSSGLFKYIRAILLRFKLRDDDIKIISIAHYLRVQNPKDQKTGIFHKIIKGVPIVEYLQEKTSEKSIVLYRNSIQKALTTYNPDIIFLNSTAVFLDEINIVLLEEAVNSGAKVVMFVVDHLFPTYANHPKSMVDRYYNLMKKTEIISCSPFIIEHLFKESGLKASLFLNLISIPETISKTGSHNFISMVNIHPVKGLSIFNKIVRKLPNKKFLLIKNWPDVPIYHPPANVLLKNYYSDVRKFYQRTQILLVPSLHDEGQPTVITEAMLNGIPVIANAIGGIPEIPSAPGFFLVPPPSINGFRQVGTILYPNLKEAEVEAAANRYVEIINTIESEPEGWRKYAQGLISQARATCKKSEASFEQYYQRWSQPKQY</sequence>
<keyword evidence="1" id="KW-0808">Transferase</keyword>
<dbReference type="Proteomes" id="UP000034694">
    <property type="component" value="Unassembled WGS sequence"/>
</dbReference>
<dbReference type="AlphaFoldDB" id="A0A0G1XML8"/>
<evidence type="ECO:0000313" key="2">
    <source>
        <dbReference type="Proteomes" id="UP000034694"/>
    </source>
</evidence>
<comment type="caution">
    <text evidence="1">The sequence shown here is derived from an EMBL/GenBank/DDBJ whole genome shotgun (WGS) entry which is preliminary data.</text>
</comment>
<organism evidence="1 2">
    <name type="scientific">Candidatus Amesbacteria bacterium GW2011_GWB1_48_13</name>
    <dbReference type="NCBI Taxonomy" id="1618362"/>
    <lineage>
        <taxon>Bacteria</taxon>
        <taxon>Candidatus Amesiibacteriota</taxon>
    </lineage>
</organism>
<proteinExistence type="predicted"/>